<sequence>MKVTRHPLDAAHAETLELLKISSSPETDAKSRTLAIKMQNLAATARLDPEQSALLRADFGKLLARANVRSNISPFDIQKAALR</sequence>
<evidence type="ECO:0000313" key="2">
    <source>
        <dbReference type="Proteomes" id="UP000620262"/>
    </source>
</evidence>
<dbReference type="EMBL" id="JADBEC010000002">
    <property type="protein sequence ID" value="MBE1508693.1"/>
    <property type="molecule type" value="Genomic_DNA"/>
</dbReference>
<reference evidence="1 2" key="1">
    <citation type="submission" date="2020-10" db="EMBL/GenBank/DDBJ databases">
        <title>Sequencing the genomes of 1000 actinobacteria strains.</title>
        <authorList>
            <person name="Klenk H.-P."/>
        </authorList>
    </citation>
    <scope>NUCLEOTIDE SEQUENCE [LARGE SCALE GENOMIC DNA]</scope>
    <source>
        <strain evidence="1 2">DSM 7307</strain>
    </source>
</reference>
<organism evidence="1 2">
    <name type="scientific">Rhizobium viscosum</name>
    <name type="common">Arthrobacter viscosus</name>
    <dbReference type="NCBI Taxonomy" id="1673"/>
    <lineage>
        <taxon>Bacteria</taxon>
        <taxon>Pseudomonadati</taxon>
        <taxon>Pseudomonadota</taxon>
        <taxon>Alphaproteobacteria</taxon>
        <taxon>Hyphomicrobiales</taxon>
        <taxon>Rhizobiaceae</taxon>
        <taxon>Rhizobium/Agrobacterium group</taxon>
        <taxon>Rhizobium</taxon>
    </lineage>
</organism>
<protein>
    <submittedName>
        <fullName evidence="1">GNAT family N-acyltransferase</fullName>
    </submittedName>
</protein>
<evidence type="ECO:0000313" key="1">
    <source>
        <dbReference type="EMBL" id="MBE1508693.1"/>
    </source>
</evidence>
<accession>A0ABR9IZQ0</accession>
<dbReference type="Proteomes" id="UP000620262">
    <property type="component" value="Unassembled WGS sequence"/>
</dbReference>
<name>A0ABR9IZQ0_RHIVS</name>
<proteinExistence type="predicted"/>
<comment type="caution">
    <text evidence="1">The sequence shown here is derived from an EMBL/GenBank/DDBJ whole genome shotgun (WGS) entry which is preliminary data.</text>
</comment>
<dbReference type="RefSeq" id="WP_192732245.1">
    <property type="nucleotide sequence ID" value="NZ_BAAAVL010000011.1"/>
</dbReference>
<gene>
    <name evidence="1" type="ORF">H4W29_005938</name>
</gene>
<keyword evidence="2" id="KW-1185">Reference proteome</keyword>